<sequence length="1329" mass="151725">MLRSYYRSTVWYATRRSYGTAFVGTQCLCRPMDPTVPQDQYSHVFDSLKKSMKKPQVHSENGETLDYFSSPNDNVFRNINAKELNHLWTLLEACTISNDFLRGKKIMENLFHTSNKTEFQIAYARYLLSWSKTPVSLLELEEYVLNESPILFPTLEFDSKIASILVRKCLSSGSVDNGYQTIITKYIKSNPSNRIEDLFKHLDILGFDNAIVILKAYHLGRESIPSRFRDIFDLKDEPLAISSLHSTTQESNDSQICIGKKITAPLYFEDETQLPPSLDKDAQRLIGVDTFGLKVIRHSLLGLQANSSNSNGELFSKLQSFDESYAPRESGDDQLAHSTINFFEIKKLLKTPQQQEDFEKFLDAYNTERQRLLEFQSLDGAKRKWEQTLEDFKESNVVNVPSRSIKNYLWKWHSKLLPLIKEEVSKCQKTLSIIGAGNLSSYKTKLSTMERKAFNERLEYANYLILVSPDKMSTLTILELLKIIFTGKNTTGIRTARAVISVGKAVELEYRSERLLSKEIDVFRNFRTMKNSKEFKKLVTTGSKDTFTKLLQQSRSASIDTELEETLFNWPNEIKAKIGSVLISLLLQSAKIDVQGKDPITNEDVHGQVPAIFHQYQYANGNKIGILKFHHDFTAKLSKDNLSGAVQPQYLPMLVRPKPWLSHNLGGYYYTETSLIRTKDSPEQLAYIKAASENDTIDKVYQGLTVLGNTPWTINSKIFDVISEVWNSGNQFLDIPAIQDSPIYPPQPPSDADPSVIRDWKYQVRKISNKFSSDRSMRCDANYKLETARGFIGERIYFPHNLDFRGRAYPISPHLNHLGNDMSRGLLLFWEGKELGERGLRWLKIHLANLYGLDKETLNKREQFTDLNRENIMDSATKPLAGKGWWKSSEKPWQTLSVCIELAEAWKLENPNKFVSHIPVHQDGTCNGLQHYAALGGDVEGATQVNLMPDDKPNDVYSYVAQLVQKRVDIDATNGHQLALKLQRHIKRKVVKQTVMTSVYGVTYIGASDQIDRRLKEIFGDDDPDTHVAGRYLALQVFSSIRELFTGAHEIQDWLAEASKKITKSIRMDIDTSMTKKSSKSSKISHLASVIWTSPLGLPIVQPYRSIGKKQVATNLQTVFISDPHAVSPVDSRKQTNAFPPNYIHSLDASHMLLSSIECGQRKLSFAAVHDSYWTHAADVDIMNEILRDAFVKLHETDLVQDLKDEFDRRYQGFLVVESVSKKSVIGQQIQELRQEFSKRLGRKITTADEIYLEKQRQEYLMSSDPRTRELGEKMITTVSILENVDLDSFKPKNSMDKISILAPFKLPEIPAKGTFDVRLVKYSTYFFS</sequence>
<evidence type="ECO:0000256" key="1">
    <source>
        <dbReference type="ARBA" id="ARBA00004173"/>
    </source>
</evidence>
<dbReference type="EC" id="2.7.7.6" evidence="10"/>
<proteinExistence type="inferred from homology"/>
<evidence type="ECO:0000313" key="13">
    <source>
        <dbReference type="Proteomes" id="UP000094565"/>
    </source>
</evidence>
<dbReference type="InterPro" id="IPR043502">
    <property type="entry name" value="DNA/RNA_pol_sf"/>
</dbReference>
<comment type="catalytic activity">
    <reaction evidence="9 10">
        <text>RNA(n) + a ribonucleoside 5'-triphosphate = RNA(n+1) + diphosphate</text>
        <dbReference type="Rhea" id="RHEA:21248"/>
        <dbReference type="Rhea" id="RHEA-COMP:14527"/>
        <dbReference type="Rhea" id="RHEA-COMP:17342"/>
        <dbReference type="ChEBI" id="CHEBI:33019"/>
        <dbReference type="ChEBI" id="CHEBI:61557"/>
        <dbReference type="ChEBI" id="CHEBI:140395"/>
        <dbReference type="EC" id="2.7.7.6"/>
    </reaction>
</comment>
<dbReference type="PROSITE" id="PS00900">
    <property type="entry name" value="RNA_POL_PHAGE_1"/>
    <property type="match status" value="1"/>
</dbReference>
<dbReference type="Gene3D" id="1.10.1320.10">
    <property type="entry name" value="DNA-directed RNA polymerase, N-terminal domain"/>
    <property type="match status" value="1"/>
</dbReference>
<protein>
    <recommendedName>
        <fullName evidence="10">DNA-directed RNA polymerase</fullName>
        <ecNumber evidence="10">2.7.7.6</ecNumber>
    </recommendedName>
</protein>
<dbReference type="InterPro" id="IPR029262">
    <property type="entry name" value="RPOL_N"/>
</dbReference>
<dbReference type="InterPro" id="IPR046950">
    <property type="entry name" value="DNA-dir_Rpol_C_phage-type"/>
</dbReference>
<evidence type="ECO:0000256" key="2">
    <source>
        <dbReference type="ARBA" id="ARBA00009493"/>
    </source>
</evidence>
<dbReference type="GO" id="GO:0006390">
    <property type="term" value="P:mitochondrial transcription"/>
    <property type="evidence" value="ECO:0007669"/>
    <property type="project" value="TreeGrafter"/>
</dbReference>
<dbReference type="Proteomes" id="UP000094565">
    <property type="component" value="Chromosome 1"/>
</dbReference>
<gene>
    <name evidence="12" type="primary">RPO41</name>
    <name evidence="12" type="ORF">ATY40_BA7501053</name>
</gene>
<dbReference type="FunFam" id="1.10.287.280:FF:000001">
    <property type="entry name" value="DNA-directed RNA polymerase"/>
    <property type="match status" value="1"/>
</dbReference>
<comment type="function">
    <text evidence="10">DNA-dependent RNA polymerase catalyzes the transcription of DNA into RNA using the four ribonucleoside triphosphates as substrates.</text>
</comment>
<dbReference type="Pfam" id="PF00940">
    <property type="entry name" value="RNA_pol"/>
    <property type="match status" value="1"/>
</dbReference>
<evidence type="ECO:0000256" key="5">
    <source>
        <dbReference type="ARBA" id="ARBA00022695"/>
    </source>
</evidence>
<dbReference type="Pfam" id="PF14700">
    <property type="entry name" value="RPOL_N"/>
    <property type="match status" value="1"/>
</dbReference>
<comment type="subcellular location">
    <subcellularLocation>
        <location evidence="1">Mitochondrion</location>
    </subcellularLocation>
</comment>
<organism evidence="12 13">
    <name type="scientific">Komagataella pastoris</name>
    <name type="common">Yeast</name>
    <name type="synonym">Pichia pastoris</name>
    <dbReference type="NCBI Taxonomy" id="4922"/>
    <lineage>
        <taxon>Eukaryota</taxon>
        <taxon>Fungi</taxon>
        <taxon>Dikarya</taxon>
        <taxon>Ascomycota</taxon>
        <taxon>Saccharomycotina</taxon>
        <taxon>Pichiomycetes</taxon>
        <taxon>Pichiales</taxon>
        <taxon>Pichiaceae</taxon>
        <taxon>Komagataella</taxon>
    </lineage>
</organism>
<dbReference type="SUPFAM" id="SSF56672">
    <property type="entry name" value="DNA/RNA polymerases"/>
    <property type="match status" value="1"/>
</dbReference>
<keyword evidence="7" id="KW-0496">Mitochondrion</keyword>
<keyword evidence="13" id="KW-1185">Reference proteome</keyword>
<dbReference type="GO" id="GO:0003899">
    <property type="term" value="F:DNA-directed RNA polymerase activity"/>
    <property type="evidence" value="ECO:0007669"/>
    <property type="project" value="UniProtKB-EC"/>
</dbReference>
<feature type="domain" description="DNA-directed RNA polymerase N-terminal" evidence="11">
    <location>
        <begin position="368"/>
        <end position="709"/>
    </location>
</feature>
<dbReference type="GO" id="GO:0001018">
    <property type="term" value="F:mitochondrial promoter sequence-specific DNA binding"/>
    <property type="evidence" value="ECO:0007669"/>
    <property type="project" value="TreeGrafter"/>
</dbReference>
<keyword evidence="8 10" id="KW-0804">Transcription</keyword>
<evidence type="ECO:0000313" key="12">
    <source>
        <dbReference type="EMBL" id="ANZ74543.1"/>
    </source>
</evidence>
<dbReference type="InterPro" id="IPR037159">
    <property type="entry name" value="RNA_POL_N_sf"/>
</dbReference>
<evidence type="ECO:0000256" key="7">
    <source>
        <dbReference type="ARBA" id="ARBA00023128"/>
    </source>
</evidence>
<evidence type="ECO:0000256" key="4">
    <source>
        <dbReference type="ARBA" id="ARBA00022679"/>
    </source>
</evidence>
<evidence type="ECO:0000256" key="3">
    <source>
        <dbReference type="ARBA" id="ARBA00022478"/>
    </source>
</evidence>
<dbReference type="EMBL" id="CP014584">
    <property type="protein sequence ID" value="ANZ74543.1"/>
    <property type="molecule type" value="Genomic_DNA"/>
</dbReference>
<evidence type="ECO:0000256" key="8">
    <source>
        <dbReference type="ARBA" id="ARBA00023163"/>
    </source>
</evidence>
<reference evidence="12 13" key="1">
    <citation type="submission" date="2016-02" db="EMBL/GenBank/DDBJ databases">
        <title>Comparative genomic and transcriptomic foundation for Pichia pastoris.</title>
        <authorList>
            <person name="Love K.R."/>
            <person name="Shah K.A."/>
            <person name="Whittaker C.A."/>
            <person name="Wu J."/>
            <person name="Bartlett M.C."/>
            <person name="Ma D."/>
            <person name="Leeson R.L."/>
            <person name="Priest M."/>
            <person name="Young S.K."/>
            <person name="Love J.C."/>
        </authorList>
    </citation>
    <scope>NUCLEOTIDE SEQUENCE [LARGE SCALE GENOMIC DNA]</scope>
    <source>
        <strain evidence="12 13">ATCC 28485</strain>
    </source>
</reference>
<dbReference type="InterPro" id="IPR002092">
    <property type="entry name" value="DNA-dir_Rpol_phage-type"/>
</dbReference>
<evidence type="ECO:0000256" key="10">
    <source>
        <dbReference type="RuleBase" id="RU003805"/>
    </source>
</evidence>
<evidence type="ECO:0000256" key="9">
    <source>
        <dbReference type="ARBA" id="ARBA00048552"/>
    </source>
</evidence>
<dbReference type="PANTHER" id="PTHR10102:SF0">
    <property type="entry name" value="DNA-DIRECTED RNA POLYMERASE, MITOCHONDRIAL"/>
    <property type="match status" value="1"/>
</dbReference>
<dbReference type="SMART" id="SM01311">
    <property type="entry name" value="RPOL_N"/>
    <property type="match status" value="1"/>
</dbReference>
<keyword evidence="5 10" id="KW-0548">Nucleotidyltransferase</keyword>
<keyword evidence="4 10" id="KW-0808">Transferase</keyword>
<dbReference type="OrthoDB" id="276422at2759"/>
<dbReference type="FunFam" id="1.10.150.20:FF:000041">
    <property type="entry name" value="DNA-directed RNA polymerase"/>
    <property type="match status" value="1"/>
</dbReference>
<name>A0A1B2J949_PICPA</name>
<dbReference type="Gene3D" id="1.10.287.280">
    <property type="match status" value="1"/>
</dbReference>
<dbReference type="InterPro" id="IPR024075">
    <property type="entry name" value="DNA-dir_RNA_pol_helix_hairp_sf"/>
</dbReference>
<accession>A0A1B2J949</accession>
<dbReference type="Gene3D" id="1.10.150.20">
    <property type="entry name" value="5' to 3' exonuclease, C-terminal subdomain"/>
    <property type="match status" value="1"/>
</dbReference>
<evidence type="ECO:0000259" key="11">
    <source>
        <dbReference type="SMART" id="SM01311"/>
    </source>
</evidence>
<comment type="similarity">
    <text evidence="2 10">Belongs to the phage and mitochondrial RNA polymerase family.</text>
</comment>
<dbReference type="PROSITE" id="PS00489">
    <property type="entry name" value="RNA_POL_PHAGE_2"/>
    <property type="match status" value="1"/>
</dbReference>
<dbReference type="PANTHER" id="PTHR10102">
    <property type="entry name" value="DNA-DIRECTED RNA POLYMERASE, MITOCHONDRIAL"/>
    <property type="match status" value="1"/>
</dbReference>
<dbReference type="Gene3D" id="1.10.287.260">
    <property type="match status" value="1"/>
</dbReference>
<keyword evidence="3 10" id="KW-0240">DNA-directed RNA polymerase</keyword>
<evidence type="ECO:0000256" key="6">
    <source>
        <dbReference type="ARBA" id="ARBA00022946"/>
    </source>
</evidence>
<keyword evidence="6" id="KW-0809">Transit peptide</keyword>
<dbReference type="GO" id="GO:0034245">
    <property type="term" value="C:mitochondrial DNA-directed RNA polymerase complex"/>
    <property type="evidence" value="ECO:0007669"/>
    <property type="project" value="TreeGrafter"/>
</dbReference>